<organism evidence="8">
    <name type="scientific">Ectopseudomonas oleovorans</name>
    <name type="common">Pseudomonas oleovorans</name>
    <dbReference type="NCBI Taxonomy" id="301"/>
    <lineage>
        <taxon>Bacteria</taxon>
        <taxon>Pseudomonadati</taxon>
        <taxon>Pseudomonadota</taxon>
        <taxon>Gammaproteobacteria</taxon>
        <taxon>Pseudomonadales</taxon>
        <taxon>Pseudomonadaceae</taxon>
        <taxon>Ectopseudomonas</taxon>
    </lineage>
</organism>
<accession>A0A653B942</accession>
<dbReference type="PANTHER" id="PTHR42929">
    <property type="entry name" value="INNER MEMBRANE ABC TRANSPORTER PERMEASE PROTEIN YDCU-RELATED-RELATED"/>
    <property type="match status" value="1"/>
</dbReference>
<evidence type="ECO:0000256" key="1">
    <source>
        <dbReference type="ARBA" id="ARBA00004651"/>
    </source>
</evidence>
<dbReference type="InterPro" id="IPR035906">
    <property type="entry name" value="MetI-like_sf"/>
</dbReference>
<evidence type="ECO:0000256" key="3">
    <source>
        <dbReference type="ARBA" id="ARBA00022448"/>
    </source>
</evidence>
<dbReference type="InterPro" id="IPR000515">
    <property type="entry name" value="MetI-like"/>
</dbReference>
<comment type="similarity">
    <text evidence="2">Belongs to the binding-protein-dependent transport system permease family. CysTW subfamily.</text>
</comment>
<dbReference type="AlphaFoldDB" id="A0A653B942"/>
<keyword evidence="7" id="KW-0472">Membrane</keyword>
<keyword evidence="3" id="KW-0813">Transport</keyword>
<evidence type="ECO:0000256" key="5">
    <source>
        <dbReference type="ARBA" id="ARBA00022692"/>
    </source>
</evidence>
<gene>
    <name evidence="8" type="ORF">POT9AD_3706</name>
</gene>
<evidence type="ECO:0000256" key="4">
    <source>
        <dbReference type="ARBA" id="ARBA00022475"/>
    </source>
</evidence>
<dbReference type="PANTHER" id="PTHR42929:SF5">
    <property type="entry name" value="ABC TRANSPORTER PERMEASE PROTEIN"/>
    <property type="match status" value="1"/>
</dbReference>
<dbReference type="OrthoDB" id="9807047at2"/>
<keyword evidence="4" id="KW-1003">Cell membrane</keyword>
<dbReference type="SUPFAM" id="SSF161098">
    <property type="entry name" value="MetI-like"/>
    <property type="match status" value="1"/>
</dbReference>
<dbReference type="GO" id="GO:0055085">
    <property type="term" value="P:transmembrane transport"/>
    <property type="evidence" value="ECO:0007669"/>
    <property type="project" value="InterPro"/>
</dbReference>
<reference evidence="8" key="1">
    <citation type="submission" date="2018-11" db="EMBL/GenBank/DDBJ databases">
        <authorList>
            <consortium name="Genoscope - CEA"/>
            <person name="William W."/>
        </authorList>
    </citation>
    <scope>NUCLEOTIDE SEQUENCE [LARGE SCALE GENOMIC DNA]</scope>
    <source>
        <strain evidence="8">T9AD</strain>
    </source>
</reference>
<keyword evidence="6" id="KW-1133">Transmembrane helix</keyword>
<evidence type="ECO:0000256" key="2">
    <source>
        <dbReference type="ARBA" id="ARBA00007069"/>
    </source>
</evidence>
<comment type="subcellular location">
    <subcellularLocation>
        <location evidence="1">Cell membrane</location>
        <topology evidence="1">Multi-pass membrane protein</topology>
    </subcellularLocation>
</comment>
<evidence type="ECO:0000313" key="8">
    <source>
        <dbReference type="EMBL" id="VDN64681.1"/>
    </source>
</evidence>
<evidence type="ECO:0000256" key="6">
    <source>
        <dbReference type="ARBA" id="ARBA00022989"/>
    </source>
</evidence>
<dbReference type="CDD" id="cd06261">
    <property type="entry name" value="TM_PBP2"/>
    <property type="match status" value="1"/>
</dbReference>
<sequence>MSISSTAAAPAEAVALVDAHQRSSRRKQVFSVLLVLPLLAYTAVFFALPIGMMLYRAVSNPEVIQAFPRTLAALEEQKSVTPHGVPAEGVFIALEQDFLQAPSIAVIGEAARRLNYESSGYRALVMKTARHYKRGPSSAASSAQARLAAIDPRWISAKFWSDFQRASPAYTPYYLLAAVDLKQTAEGVALADENQRVYVSLILKTLKIALVVSLLCLVLGFPFAALMVSAPRPMQILLLLAVMLPFWTSLLARTTSWIVVLQQKGIVNTLLLHAGLIDQPIAMIFNLPGVYIVMVHILLPFSVLPLYSVMKSIPPHFMRASASLGAHPLRGFIHVYLPMTLTGIGSGTLLTFIVAAGYYVTPTLVGSAREQMLGYFIAFYTNTTVNWGMASALGLVLILCVMVIYLLAARLVGIRQIAGLR</sequence>
<dbReference type="PROSITE" id="PS50928">
    <property type="entry name" value="ABC_TM1"/>
    <property type="match status" value="1"/>
</dbReference>
<keyword evidence="5" id="KW-0812">Transmembrane</keyword>
<protein>
    <submittedName>
        <fullName evidence="8">Uncharacterized protein</fullName>
    </submittedName>
</protein>
<proteinExistence type="inferred from homology"/>
<dbReference type="Gene3D" id="1.10.3720.10">
    <property type="entry name" value="MetI-like"/>
    <property type="match status" value="1"/>
</dbReference>
<dbReference type="EMBL" id="LR130779">
    <property type="protein sequence ID" value="VDN64681.1"/>
    <property type="molecule type" value="Genomic_DNA"/>
</dbReference>
<name>A0A653B942_ECTOL</name>
<evidence type="ECO:0000256" key="7">
    <source>
        <dbReference type="ARBA" id="ARBA00023136"/>
    </source>
</evidence>
<dbReference type="GO" id="GO:0005886">
    <property type="term" value="C:plasma membrane"/>
    <property type="evidence" value="ECO:0007669"/>
    <property type="project" value="UniProtKB-SubCell"/>
</dbReference>